<name>A0ABT7MWB4_9MICO</name>
<sequence>MADFDLEAMTLSDLLALHGSVQREIHRRGVSRTAGSIEGEVGERLALMVYGGTLPTAGTRAYDLVDAEGRKIQVKTRTLPRGHDRMFQFHSLDFDIAVCIRFERGTGHLDWAREFAVAELCELVSPHSAGPRLAMGRAQANGHDVTPGFRAAWDALAHAGSLS</sequence>
<gene>
    <name evidence="2" type="ORF">QSV35_05210</name>
</gene>
<protein>
    <recommendedName>
        <fullName evidence="1">DUF6998 domain-containing protein</fullName>
    </recommendedName>
</protein>
<reference evidence="2 3" key="1">
    <citation type="submission" date="2023-06" db="EMBL/GenBank/DDBJ databases">
        <title>Microbacterium sp. nov., isolated from a waste landfill.</title>
        <authorList>
            <person name="Wen W."/>
        </authorList>
    </citation>
    <scope>NUCLEOTIDE SEQUENCE [LARGE SCALE GENOMIC DNA]</scope>
    <source>
        <strain evidence="2 3">ASV49</strain>
    </source>
</reference>
<evidence type="ECO:0000313" key="2">
    <source>
        <dbReference type="EMBL" id="MDL9978718.1"/>
    </source>
</evidence>
<comment type="caution">
    <text evidence="2">The sequence shown here is derived from an EMBL/GenBank/DDBJ whole genome shotgun (WGS) entry which is preliminary data.</text>
</comment>
<dbReference type="EMBL" id="JASXSZ010000001">
    <property type="protein sequence ID" value="MDL9978718.1"/>
    <property type="molecule type" value="Genomic_DNA"/>
</dbReference>
<dbReference type="Proteomes" id="UP001235064">
    <property type="component" value="Unassembled WGS sequence"/>
</dbReference>
<evidence type="ECO:0000259" key="1">
    <source>
        <dbReference type="Pfam" id="PF22522"/>
    </source>
</evidence>
<dbReference type="InterPro" id="IPR054267">
    <property type="entry name" value="DUF6998"/>
</dbReference>
<proteinExistence type="predicted"/>
<keyword evidence="3" id="KW-1185">Reference proteome</keyword>
<organism evidence="2 3">
    <name type="scientific">Microbacterium candidum</name>
    <dbReference type="NCBI Taxonomy" id="3041922"/>
    <lineage>
        <taxon>Bacteria</taxon>
        <taxon>Bacillati</taxon>
        <taxon>Actinomycetota</taxon>
        <taxon>Actinomycetes</taxon>
        <taxon>Micrococcales</taxon>
        <taxon>Microbacteriaceae</taxon>
        <taxon>Microbacterium</taxon>
    </lineage>
</organism>
<evidence type="ECO:0000313" key="3">
    <source>
        <dbReference type="Proteomes" id="UP001235064"/>
    </source>
</evidence>
<feature type="domain" description="DUF6998" evidence="1">
    <location>
        <begin position="35"/>
        <end position="93"/>
    </location>
</feature>
<accession>A0ABT7MWB4</accession>
<dbReference type="Pfam" id="PF22522">
    <property type="entry name" value="DUF6998"/>
    <property type="match status" value="1"/>
</dbReference>
<dbReference type="RefSeq" id="WP_286287378.1">
    <property type="nucleotide sequence ID" value="NZ_JASXSZ010000001.1"/>
</dbReference>